<evidence type="ECO:0000313" key="3">
    <source>
        <dbReference type="Proteomes" id="UP000274271"/>
    </source>
</evidence>
<evidence type="ECO:0000256" key="1">
    <source>
        <dbReference type="SAM" id="Phobius"/>
    </source>
</evidence>
<accession>A0A3P1CHS3</accession>
<organism evidence="2 3">
    <name type="scientific">Larkinella knui</name>
    <dbReference type="NCBI Taxonomy" id="2025310"/>
    <lineage>
        <taxon>Bacteria</taxon>
        <taxon>Pseudomonadati</taxon>
        <taxon>Bacteroidota</taxon>
        <taxon>Cytophagia</taxon>
        <taxon>Cytophagales</taxon>
        <taxon>Spirosomataceae</taxon>
        <taxon>Larkinella</taxon>
    </lineage>
</organism>
<proteinExistence type="predicted"/>
<dbReference type="AlphaFoldDB" id="A0A3P1CHS3"/>
<dbReference type="Pfam" id="PF08592">
    <property type="entry name" value="Anthrone_oxy"/>
    <property type="match status" value="1"/>
</dbReference>
<dbReference type="Proteomes" id="UP000274271">
    <property type="component" value="Unassembled WGS sequence"/>
</dbReference>
<dbReference type="EMBL" id="RQJP01000004">
    <property type="protein sequence ID" value="RRB12800.1"/>
    <property type="molecule type" value="Genomic_DNA"/>
</dbReference>
<feature type="transmembrane region" description="Helical" evidence="1">
    <location>
        <begin position="86"/>
        <end position="109"/>
    </location>
</feature>
<feature type="transmembrane region" description="Helical" evidence="1">
    <location>
        <begin position="142"/>
        <end position="160"/>
    </location>
</feature>
<dbReference type="RefSeq" id="WP_124908749.1">
    <property type="nucleotide sequence ID" value="NZ_RQJP01000004.1"/>
</dbReference>
<dbReference type="InterPro" id="IPR013901">
    <property type="entry name" value="Anthrone_oxy"/>
</dbReference>
<sequence>MKFTTLILVLAATTTALMAGVFYAFSCSVNPGLGRQSDTAYISAFQSINRAIQNPVFFVVFMGAPLLLLLSTWLHYRQPTSLRFWFLLAASAVYFAGGLGVTVFGNIPLNEQLDSFNLLSASADEIARQRARFEGPWNRLNTIRTLACTLAVVLLIMACLSPDEK</sequence>
<keyword evidence="1" id="KW-1133">Transmembrane helix</keyword>
<protein>
    <submittedName>
        <fullName evidence="2">DUF1772 domain-containing protein</fullName>
    </submittedName>
</protein>
<keyword evidence="3" id="KW-1185">Reference proteome</keyword>
<evidence type="ECO:0000313" key="2">
    <source>
        <dbReference type="EMBL" id="RRB12800.1"/>
    </source>
</evidence>
<feature type="transmembrane region" description="Helical" evidence="1">
    <location>
        <begin position="56"/>
        <end position="74"/>
    </location>
</feature>
<name>A0A3P1CHS3_9BACT</name>
<dbReference type="OrthoDB" id="772592at2"/>
<reference evidence="2 3" key="1">
    <citation type="submission" date="2018-11" db="EMBL/GenBank/DDBJ databases">
        <authorList>
            <person name="Zhou Z."/>
            <person name="Wang G."/>
        </authorList>
    </citation>
    <scope>NUCLEOTIDE SEQUENCE [LARGE SCALE GENOMIC DNA]</scope>
    <source>
        <strain evidence="2 3">KCTC42998</strain>
    </source>
</reference>
<gene>
    <name evidence="2" type="ORF">EHT87_21730</name>
</gene>
<keyword evidence="1" id="KW-0812">Transmembrane</keyword>
<comment type="caution">
    <text evidence="2">The sequence shown here is derived from an EMBL/GenBank/DDBJ whole genome shotgun (WGS) entry which is preliminary data.</text>
</comment>
<keyword evidence="1" id="KW-0472">Membrane</keyword>